<evidence type="ECO:0000313" key="3">
    <source>
        <dbReference type="Proteomes" id="UP000295008"/>
    </source>
</evidence>
<keyword evidence="3" id="KW-1185">Reference proteome</keyword>
<dbReference type="EMBL" id="SLUN01000001">
    <property type="protein sequence ID" value="TCL76978.1"/>
    <property type="molecule type" value="Genomic_DNA"/>
</dbReference>
<keyword evidence="1" id="KW-1133">Transmembrane helix</keyword>
<accession>A0A4R1SBV2</accession>
<evidence type="ECO:0000256" key="1">
    <source>
        <dbReference type="SAM" id="Phobius"/>
    </source>
</evidence>
<proteinExistence type="predicted"/>
<dbReference type="RefSeq" id="WP_132012363.1">
    <property type="nucleotide sequence ID" value="NZ_SLUN01000001.1"/>
</dbReference>
<gene>
    <name evidence="2" type="ORF">EDC14_1001263</name>
</gene>
<keyword evidence="1" id="KW-0812">Transmembrane</keyword>
<protein>
    <submittedName>
        <fullName evidence="2">Uncharacterized protein</fullName>
    </submittedName>
</protein>
<comment type="caution">
    <text evidence="2">The sequence shown here is derived from an EMBL/GenBank/DDBJ whole genome shotgun (WGS) entry which is preliminary data.</text>
</comment>
<dbReference type="Proteomes" id="UP000295008">
    <property type="component" value="Unassembled WGS sequence"/>
</dbReference>
<dbReference type="AlphaFoldDB" id="A0A4R1SBV2"/>
<reference evidence="2 3" key="1">
    <citation type="submission" date="2019-03" db="EMBL/GenBank/DDBJ databases">
        <title>Genomic Encyclopedia of Type Strains, Phase IV (KMG-IV): sequencing the most valuable type-strain genomes for metagenomic binning, comparative biology and taxonomic classification.</title>
        <authorList>
            <person name="Goeker M."/>
        </authorList>
    </citation>
    <scope>NUCLEOTIDE SEQUENCE [LARGE SCALE GENOMIC DNA]</scope>
    <source>
        <strain evidence="2 3">LX-B</strain>
    </source>
</reference>
<sequence length="461" mass="50795">MNRRIPLLLMLAAFLGVAGLGPTVLAESKTLAGPSQKPVRVQLKREFVYGFFLFDGARYGTAFCPQAIATVYLQADVANVATVHRTAVYFWPITREYMADWESYQATPRGRLEVLRGGRVIRSLAPTRFSLRYAGGAQEAPTGLRSGDRAVRAVRAYRARQEDYNRAVADYYQQYGAYQSLAKRYLQNPAAFPAPPQEPREPESPREYCSDLDEGFILKLPPGTYRIRLRDLTGKIVAGSERRVVAFAPSKHGVGYEVVPEEKWTYPLRSDDSSANLFIGRGRVIFLKPYAAARYNQYAYTKLTRLAAPESGRGQENKQTWAALAPLAGKGLTLQIRNGSKVIAEIAERPYYVRQSSGQALGYDIVEYDPGDPAAGGPTFAGYKIALRQGAGDFSLRLVDAAGREVPGSLRRLRVVSPSRNAPLYAMALFPLLVGAAILGFRRRRSGRGDRATEKGAAPPG</sequence>
<name>A0A4R1SBV2_HYDET</name>
<keyword evidence="1" id="KW-0472">Membrane</keyword>
<organism evidence="2 3">
    <name type="scientific">Hydrogenispora ethanolica</name>
    <dbReference type="NCBI Taxonomy" id="1082276"/>
    <lineage>
        <taxon>Bacteria</taxon>
        <taxon>Bacillati</taxon>
        <taxon>Bacillota</taxon>
        <taxon>Hydrogenispora</taxon>
    </lineage>
</organism>
<feature type="transmembrane region" description="Helical" evidence="1">
    <location>
        <begin position="422"/>
        <end position="441"/>
    </location>
</feature>
<evidence type="ECO:0000313" key="2">
    <source>
        <dbReference type="EMBL" id="TCL76978.1"/>
    </source>
</evidence>